<dbReference type="OrthoDB" id="82335at2"/>
<dbReference type="STRING" id="224999.GCA_001485475_01383"/>
<evidence type="ECO:0000313" key="4">
    <source>
        <dbReference type="Proteomes" id="UP000062160"/>
    </source>
</evidence>
<keyword evidence="2" id="KW-0472">Membrane</keyword>
<accession>A0A0U9HQQ4</accession>
<organism evidence="3">
    <name type="scientific">Tepidanaerobacter syntrophicus</name>
    <dbReference type="NCBI Taxonomy" id="224999"/>
    <lineage>
        <taxon>Bacteria</taxon>
        <taxon>Bacillati</taxon>
        <taxon>Bacillota</taxon>
        <taxon>Clostridia</taxon>
        <taxon>Thermosediminibacterales</taxon>
        <taxon>Tepidanaerobacteraceae</taxon>
        <taxon>Tepidanaerobacter</taxon>
    </lineage>
</organism>
<evidence type="ECO:0000256" key="2">
    <source>
        <dbReference type="SAM" id="Phobius"/>
    </source>
</evidence>
<dbReference type="Proteomes" id="UP000062160">
    <property type="component" value="Unassembled WGS sequence"/>
</dbReference>
<dbReference type="RefSeq" id="WP_059032756.1">
    <property type="nucleotide sequence ID" value="NZ_DF977001.1"/>
</dbReference>
<dbReference type="AlphaFoldDB" id="A0A0U9HQQ4"/>
<feature type="transmembrane region" description="Helical" evidence="2">
    <location>
        <begin position="194"/>
        <end position="211"/>
    </location>
</feature>
<feature type="region of interest" description="Disordered" evidence="1">
    <location>
        <begin position="245"/>
        <end position="273"/>
    </location>
</feature>
<sequence length="273" mass="31052">MNKKSKLVTFILSFIPGLAHIYLGYLDRAFVFFLLFFGIILGTGGLALVLHQHEFIFILGLLLPIIWLISLVDAISLADKSGYNGNNSEIPQGEKEEVKSFKDENKKVIAVGLSVIPGAGHMYLGLQREGLILMSMFFFDIFLMSWLNMSFFLFLLPVIWFYSIFDTLHSLEGKSEEYRTDSYLFSLLDNNPKIVGWSLIGLGILATFNRIIMPLLPWRFQSYLQTIIVAAILIATGIRLLKGPKENSENTEKDHDCDDYLEERSEDTCSKEE</sequence>
<evidence type="ECO:0000256" key="1">
    <source>
        <dbReference type="SAM" id="MobiDB-lite"/>
    </source>
</evidence>
<name>A0A0U9HQQ4_9FIRM</name>
<keyword evidence="4" id="KW-1185">Reference proteome</keyword>
<gene>
    <name evidence="3" type="ORF">TSYNT_7388</name>
</gene>
<keyword evidence="2" id="KW-1133">Transmembrane helix</keyword>
<keyword evidence="2" id="KW-0812">Transmembrane</keyword>
<dbReference type="EMBL" id="DF977001">
    <property type="protein sequence ID" value="GAQ25367.1"/>
    <property type="molecule type" value="Genomic_DNA"/>
</dbReference>
<evidence type="ECO:0008006" key="5">
    <source>
        <dbReference type="Google" id="ProtNLM"/>
    </source>
</evidence>
<feature type="transmembrane region" description="Helical" evidence="2">
    <location>
        <begin position="29"/>
        <end position="49"/>
    </location>
</feature>
<proteinExistence type="predicted"/>
<feature type="transmembrane region" description="Helical" evidence="2">
    <location>
        <begin position="138"/>
        <end position="162"/>
    </location>
</feature>
<protein>
    <recommendedName>
        <fullName evidence="5">TM2 domain-containing protein</fullName>
    </recommendedName>
</protein>
<feature type="transmembrane region" description="Helical" evidence="2">
    <location>
        <begin position="56"/>
        <end position="78"/>
    </location>
</feature>
<evidence type="ECO:0000313" key="3">
    <source>
        <dbReference type="EMBL" id="GAQ25367.1"/>
    </source>
</evidence>
<reference evidence="3" key="1">
    <citation type="journal article" date="2016" name="Genome Announc.">
        <title>Draft Genome Sequence of the Syntrophic Lactate-Degrading Bacterium Tepidanaerobacter syntrophicus JLT.</title>
        <authorList>
            <person name="Matsuura N."/>
            <person name="Ohashi A."/>
            <person name="Tourlousse D.M."/>
            <person name="Sekiguchi Y."/>
        </authorList>
    </citation>
    <scope>NUCLEOTIDE SEQUENCE [LARGE SCALE GENOMIC DNA]</scope>
    <source>
        <strain evidence="3">JL</strain>
    </source>
</reference>
<feature type="transmembrane region" description="Helical" evidence="2">
    <location>
        <begin position="223"/>
        <end position="241"/>
    </location>
</feature>